<dbReference type="Gene3D" id="3.40.50.10610">
    <property type="entry name" value="ABC-type transport auxiliary lipoprotein component"/>
    <property type="match status" value="1"/>
</dbReference>
<dbReference type="Proteomes" id="UP001574673">
    <property type="component" value="Unassembled WGS sequence"/>
</dbReference>
<reference evidence="3" key="1">
    <citation type="submission" date="2024-06" db="EMBL/GenBank/DDBJ databases">
        <title>Radixoralia hellwigii gen. nov., sp nov., isolated from a root canal in the human oral cavity.</title>
        <authorList>
            <person name="Bartsch S."/>
            <person name="Wittmer A."/>
            <person name="Schulz A.-K."/>
            <person name="Neumann-Schaal M."/>
            <person name="Wolf J."/>
            <person name="Gronow S."/>
            <person name="Tennert C."/>
            <person name="Haecker G."/>
            <person name="Cieplik F."/>
            <person name="Al-Ahmad A."/>
        </authorList>
    </citation>
    <scope>NUCLEOTIDE SEQUENCE [LARGE SCALE GENOMIC DNA]</scope>
    <source>
        <strain evidence="3">Wk13</strain>
    </source>
</reference>
<name>A0ABV4UCW4_9RHOO</name>
<protein>
    <submittedName>
        <fullName evidence="2">DUF799 domain-containing protein</fullName>
    </submittedName>
</protein>
<accession>A0ABV4UCW4</accession>
<evidence type="ECO:0000313" key="3">
    <source>
        <dbReference type="Proteomes" id="UP001574673"/>
    </source>
</evidence>
<evidence type="ECO:0000256" key="1">
    <source>
        <dbReference type="SAM" id="SignalP"/>
    </source>
</evidence>
<dbReference type="EMBL" id="JBEUWX010000001">
    <property type="protein sequence ID" value="MFA9948992.1"/>
    <property type="molecule type" value="Genomic_DNA"/>
</dbReference>
<dbReference type="RefSeq" id="WP_418890152.1">
    <property type="nucleotide sequence ID" value="NZ_JBEUWX010000001.1"/>
</dbReference>
<gene>
    <name evidence="2" type="ORF">ABCS64_01395</name>
</gene>
<feature type="chain" id="PRO_5047262623" evidence="1">
    <location>
        <begin position="27"/>
        <end position="228"/>
    </location>
</feature>
<dbReference type="InterPro" id="IPR008517">
    <property type="entry name" value="GNA1162-like"/>
</dbReference>
<comment type="caution">
    <text evidence="2">The sequence shown here is derived from an EMBL/GenBank/DDBJ whole genome shotgun (WGS) entry which is preliminary data.</text>
</comment>
<organism evidence="2 3">
    <name type="scientific">Dentiradicibacter hellwigii</name>
    <dbReference type="NCBI Taxonomy" id="3149053"/>
    <lineage>
        <taxon>Bacteria</taxon>
        <taxon>Pseudomonadati</taxon>
        <taxon>Pseudomonadota</taxon>
        <taxon>Betaproteobacteria</taxon>
        <taxon>Rhodocyclales</taxon>
        <taxon>Rhodocyclaceae</taxon>
        <taxon>Dentiradicibacter</taxon>
    </lineage>
</organism>
<keyword evidence="3" id="KW-1185">Reference proteome</keyword>
<keyword evidence="1" id="KW-0732">Signal</keyword>
<dbReference type="Pfam" id="PF05643">
    <property type="entry name" value="GNA1162-like"/>
    <property type="match status" value="1"/>
</dbReference>
<evidence type="ECO:0000313" key="2">
    <source>
        <dbReference type="EMBL" id="MFA9948992.1"/>
    </source>
</evidence>
<feature type="signal peptide" evidence="1">
    <location>
        <begin position="1"/>
        <end position="26"/>
    </location>
</feature>
<proteinExistence type="predicted"/>
<sequence>MSLHAPLRRFAALLPILALLAGCAKQAVKPFDYTAFKTARPASILVLPPLNSSPDIKASDSVMSHTSVPLAESGYYVFPVTLTEETFKQNGLTVPADIHALPFDKLRQIFGADAALYIDVMHYGTSYALLASETRVTAKARLVDLRSGTELWNGAATASSAEGRGDSGGGLIGMLISAALYQIAETVADHGHRIAEITDARLLYAGRPHGMLYGPRSPMYLKDGVPAE</sequence>